<dbReference type="SMART" id="SM00579">
    <property type="entry name" value="FBD"/>
    <property type="match status" value="1"/>
</dbReference>
<dbReference type="InterPro" id="IPR050232">
    <property type="entry name" value="FBL13/AtMIF1-like"/>
</dbReference>
<dbReference type="PANTHER" id="PTHR31900">
    <property type="entry name" value="F-BOX/RNI SUPERFAMILY PROTEIN-RELATED"/>
    <property type="match status" value="1"/>
</dbReference>
<dbReference type="Pfam" id="PF24758">
    <property type="entry name" value="LRR_At5g56370"/>
    <property type="match status" value="1"/>
</dbReference>
<dbReference type="InterPro" id="IPR055411">
    <property type="entry name" value="LRR_FXL15/At3g58940/PEG3-like"/>
</dbReference>
<sequence>MPRCDRISELPESLITQILLHLPTKDSVKTSVLSTRWKNLWLNVPGLDLNTTDFSIKTDDFINFINRFLQFNPESRLHKFKVNYSSYEVHRFKDRIGTVVNRGIQHLDLQSNTYYLDDDDLVYPCIEFMPLNLYVSKTLVSLKLSFSGLEDPGFVSLPCLKTMYLRGVRWHSNGGMNLEKLVSGCPVLEELIFLRNPNDELVVTRVRSRSLKRFCVPALWGEMFRWSSVAHTLEIDAPGLECMSLKEDQYDRIVVKNLTCLFMVDLDIKFAGKSFDPEDLSKRNEIRNFLTGISTVRHMIISQKTLKALDLYSKVGMIPKFNHLSRLQALFPSSLLQFLPSFLESFPNLKHLILNFVYSEPEEMEMEGFELVDVSRCFVSTLECVEIKGIFEWEENVMELVGYFLENAALLKKLIVSFIGYPLRDPESNVSDIYEELNRLTKLSPSCSIVLDCE</sequence>
<evidence type="ECO:0000313" key="3">
    <source>
        <dbReference type="Proteomes" id="UP001558713"/>
    </source>
</evidence>
<dbReference type="EMBL" id="JBANAX010000163">
    <property type="protein sequence ID" value="KAL1220048.1"/>
    <property type="molecule type" value="Genomic_DNA"/>
</dbReference>
<keyword evidence="3" id="KW-1185">Reference proteome</keyword>
<dbReference type="InterPro" id="IPR032675">
    <property type="entry name" value="LRR_dom_sf"/>
</dbReference>
<proteinExistence type="predicted"/>
<dbReference type="Pfam" id="PF00646">
    <property type="entry name" value="F-box"/>
    <property type="match status" value="1"/>
</dbReference>
<dbReference type="InterPro" id="IPR006566">
    <property type="entry name" value="FBD"/>
</dbReference>
<gene>
    <name evidence="2" type="ORF">V5N11_017657</name>
</gene>
<comment type="caution">
    <text evidence="2">The sequence shown here is derived from an EMBL/GenBank/DDBJ whole genome shotgun (WGS) entry which is preliminary data.</text>
</comment>
<dbReference type="CDD" id="cd22160">
    <property type="entry name" value="F-box_AtFBL13-like"/>
    <property type="match status" value="1"/>
</dbReference>
<dbReference type="Gene3D" id="3.80.10.10">
    <property type="entry name" value="Ribonuclease Inhibitor"/>
    <property type="match status" value="1"/>
</dbReference>
<feature type="domain" description="F-box" evidence="1">
    <location>
        <begin position="4"/>
        <end position="40"/>
    </location>
</feature>
<dbReference type="PANTHER" id="PTHR31900:SF33">
    <property type="entry name" value="PROTEIN WITH RNI-LIKE_FBD-LIKE DOMAIN"/>
    <property type="match status" value="1"/>
</dbReference>
<evidence type="ECO:0000259" key="1">
    <source>
        <dbReference type="PROSITE" id="PS50181"/>
    </source>
</evidence>
<name>A0ABD1BS86_CARAN</name>
<dbReference type="Pfam" id="PF08387">
    <property type="entry name" value="FBD"/>
    <property type="match status" value="1"/>
</dbReference>
<reference evidence="2 3" key="1">
    <citation type="submission" date="2024-04" db="EMBL/GenBank/DDBJ databases">
        <title>Genome assembly C_amara_ONT_v2.</title>
        <authorList>
            <person name="Yant L."/>
            <person name="Moore C."/>
            <person name="Slenker M."/>
        </authorList>
    </citation>
    <scope>NUCLEOTIDE SEQUENCE [LARGE SCALE GENOMIC DNA]</scope>
    <source>
        <tissue evidence="2">Leaf</tissue>
    </source>
</reference>
<dbReference type="InterPro" id="IPR001810">
    <property type="entry name" value="F-box_dom"/>
</dbReference>
<dbReference type="AlphaFoldDB" id="A0ABD1BS86"/>
<dbReference type="Proteomes" id="UP001558713">
    <property type="component" value="Unassembled WGS sequence"/>
</dbReference>
<accession>A0ABD1BS86</accession>
<evidence type="ECO:0000313" key="2">
    <source>
        <dbReference type="EMBL" id="KAL1220048.1"/>
    </source>
</evidence>
<organism evidence="2 3">
    <name type="scientific">Cardamine amara subsp. amara</name>
    <dbReference type="NCBI Taxonomy" id="228776"/>
    <lineage>
        <taxon>Eukaryota</taxon>
        <taxon>Viridiplantae</taxon>
        <taxon>Streptophyta</taxon>
        <taxon>Embryophyta</taxon>
        <taxon>Tracheophyta</taxon>
        <taxon>Spermatophyta</taxon>
        <taxon>Magnoliopsida</taxon>
        <taxon>eudicotyledons</taxon>
        <taxon>Gunneridae</taxon>
        <taxon>Pentapetalae</taxon>
        <taxon>rosids</taxon>
        <taxon>malvids</taxon>
        <taxon>Brassicales</taxon>
        <taxon>Brassicaceae</taxon>
        <taxon>Cardamineae</taxon>
        <taxon>Cardamine</taxon>
    </lineage>
</organism>
<protein>
    <submittedName>
        <fullName evidence="2">F-box/FBD/LRR-repeat protein</fullName>
    </submittedName>
</protein>
<dbReference type="PROSITE" id="PS50181">
    <property type="entry name" value="FBOX"/>
    <property type="match status" value="1"/>
</dbReference>
<dbReference type="SMART" id="SM00256">
    <property type="entry name" value="FBOX"/>
    <property type="match status" value="1"/>
</dbReference>
<dbReference type="InterPro" id="IPR036047">
    <property type="entry name" value="F-box-like_dom_sf"/>
</dbReference>
<dbReference type="SUPFAM" id="SSF52047">
    <property type="entry name" value="RNI-like"/>
    <property type="match status" value="1"/>
</dbReference>
<dbReference type="SUPFAM" id="SSF81383">
    <property type="entry name" value="F-box domain"/>
    <property type="match status" value="1"/>
</dbReference>
<dbReference type="InterPro" id="IPR053781">
    <property type="entry name" value="F-box_AtFBL13-like"/>
</dbReference>